<keyword evidence="1" id="KW-0472">Membrane</keyword>
<dbReference type="Proteomes" id="UP001156660">
    <property type="component" value="Unassembled WGS sequence"/>
</dbReference>
<feature type="transmembrane region" description="Helical" evidence="1">
    <location>
        <begin position="311"/>
        <end position="338"/>
    </location>
</feature>
<reference evidence="2" key="4">
    <citation type="submission" date="2023-01" db="EMBL/GenBank/DDBJ databases">
        <title>Draft genome sequence of Aliivibrio sifiae strain NBRC 105001.</title>
        <authorList>
            <person name="Sun Q."/>
            <person name="Mori K."/>
        </authorList>
    </citation>
    <scope>NUCLEOTIDE SEQUENCE</scope>
    <source>
        <strain evidence="2">NBRC 105001</strain>
    </source>
</reference>
<feature type="transmembrane region" description="Helical" evidence="1">
    <location>
        <begin position="36"/>
        <end position="57"/>
    </location>
</feature>
<organism evidence="3 4">
    <name type="scientific">Aliivibrio sifiae</name>
    <dbReference type="NCBI Taxonomy" id="566293"/>
    <lineage>
        <taxon>Bacteria</taxon>
        <taxon>Pseudomonadati</taxon>
        <taxon>Pseudomonadota</taxon>
        <taxon>Gammaproteobacteria</taxon>
        <taxon>Vibrionales</taxon>
        <taxon>Vibrionaceae</taxon>
        <taxon>Aliivibrio</taxon>
    </lineage>
</organism>
<reference evidence="3 4" key="2">
    <citation type="submission" date="2016-12" db="EMBL/GenBank/DDBJ databases">
        <title>Diversity of luminous bacteria.</title>
        <authorList>
            <person name="Yoshizawa S."/>
            <person name="Kogure K."/>
        </authorList>
    </citation>
    <scope>NUCLEOTIDE SEQUENCE [LARGE SCALE GENOMIC DNA]</scope>
    <source>
        <strain evidence="3 4">NBRC 105001</strain>
    </source>
</reference>
<comment type="caution">
    <text evidence="3">The sequence shown here is derived from an EMBL/GenBank/DDBJ whole genome shotgun (WGS) entry which is preliminary data.</text>
</comment>
<dbReference type="EMBL" id="BSOU01000022">
    <property type="protein sequence ID" value="GLR77127.1"/>
    <property type="molecule type" value="Genomic_DNA"/>
</dbReference>
<dbReference type="Proteomes" id="UP000239273">
    <property type="component" value="Unassembled WGS sequence"/>
</dbReference>
<dbReference type="EMBL" id="MSCP01000002">
    <property type="protein sequence ID" value="PQJ87515.1"/>
    <property type="molecule type" value="Genomic_DNA"/>
</dbReference>
<evidence type="ECO:0000313" key="4">
    <source>
        <dbReference type="Proteomes" id="UP000239273"/>
    </source>
</evidence>
<proteinExistence type="predicted"/>
<reference evidence="5" key="3">
    <citation type="journal article" date="2019" name="Int. J. Syst. Evol. Microbiol.">
        <title>The Global Catalogue of Microorganisms (GCM) 10K type strain sequencing project: providing services to taxonomists for standard genome sequencing and annotation.</title>
        <authorList>
            <consortium name="The Broad Institute Genomics Platform"/>
            <consortium name="The Broad Institute Genome Sequencing Center for Infectious Disease"/>
            <person name="Wu L."/>
            <person name="Ma J."/>
        </authorList>
    </citation>
    <scope>NUCLEOTIDE SEQUENCE [LARGE SCALE GENOMIC DNA]</scope>
    <source>
        <strain evidence="5">NBRC 105001</strain>
    </source>
</reference>
<reference evidence="2" key="1">
    <citation type="journal article" date="2014" name="Int. J. Syst. Evol. Microbiol.">
        <title>Complete genome of a new Firmicutes species belonging to the dominant human colonic microbiota ('Ruminococcus bicirculans') reveals two chromosomes and a selective capacity to utilize plant glucans.</title>
        <authorList>
            <consortium name="NISC Comparative Sequencing Program"/>
            <person name="Wegmann U."/>
            <person name="Louis P."/>
            <person name="Goesmann A."/>
            <person name="Henrissat B."/>
            <person name="Duncan S.H."/>
            <person name="Flint H.J."/>
        </authorList>
    </citation>
    <scope>NUCLEOTIDE SEQUENCE</scope>
    <source>
        <strain evidence="2">NBRC 105001</strain>
    </source>
</reference>
<evidence type="ECO:0000313" key="2">
    <source>
        <dbReference type="EMBL" id="GLR77127.1"/>
    </source>
</evidence>
<dbReference type="AlphaFoldDB" id="A0A2S7X8Q2"/>
<sequence length="377" mass="43812">MESQSFARVIAALAVINQFIVRGIELSSPILEALPALHVTIIGVVAAFFSAFAIYAYQKVNDAKEKLEDALKHSMSVSTPNTMMFNGNNIYVNEDGSLNWDNNGKEALRRATMLYSYLDYEEKYGIPRSSHQSEPSSEDVISACNELFSLFTTIFTTYPFWNNNLVHIEGQTDKVAKLCSKEFDAKRIQEMHRIVSYLNWTWNTNNRSLMTLASYAIEFTKQKQLKEQTEMFEKQMAEMPYQMDENEKQKIWKQFHLPHINKVTDFQGVFVSYFEKSHVVEKEVIPLLSVAISNFNTYNETFRVKETTLKVITLIMFNMLFGVLLPLVTLNLLVGVQFEWSNFWFSSFEYFVLFLTMFPYLWAGKFLFDKVKKLNFA</sequence>
<name>A0A2S7X8Q2_9GAMM</name>
<feature type="transmembrane region" description="Helical" evidence="1">
    <location>
        <begin position="7"/>
        <end position="24"/>
    </location>
</feature>
<feature type="transmembrane region" description="Helical" evidence="1">
    <location>
        <begin position="350"/>
        <end position="368"/>
    </location>
</feature>
<keyword evidence="1" id="KW-1133">Transmembrane helix</keyword>
<keyword evidence="5" id="KW-1185">Reference proteome</keyword>
<evidence type="ECO:0000256" key="1">
    <source>
        <dbReference type="SAM" id="Phobius"/>
    </source>
</evidence>
<protein>
    <submittedName>
        <fullName evidence="3">Uncharacterized protein</fullName>
    </submittedName>
</protein>
<gene>
    <name evidence="3" type="ORF">BTO23_15530</name>
    <name evidence="2" type="ORF">GCM10007855_40020</name>
</gene>
<accession>A0A2S7X8Q2</accession>
<evidence type="ECO:0000313" key="3">
    <source>
        <dbReference type="EMBL" id="PQJ87515.1"/>
    </source>
</evidence>
<keyword evidence="1" id="KW-0812">Transmembrane</keyword>
<evidence type="ECO:0000313" key="5">
    <source>
        <dbReference type="Proteomes" id="UP001156660"/>
    </source>
</evidence>